<sequence>KSYSLDNSGFSLPANESQTRPLARLPVPLQIEIWKEVVATAPGGKITAVYVAAVALRMSTENGGDTKQLNKVMWNKVLKKLNTLTVYILERKASPINDEIDMKRKIDQKINLLIKLINFEDQIN</sequence>
<feature type="non-terminal residue" evidence="1">
    <location>
        <position position="1"/>
    </location>
</feature>
<protein>
    <submittedName>
        <fullName evidence="1">Uncharacterized protein</fullName>
    </submittedName>
</protein>
<evidence type="ECO:0000313" key="1">
    <source>
        <dbReference type="EMBL" id="KKL95863.1"/>
    </source>
</evidence>
<accession>A0A0F9GAT7</accession>
<dbReference type="AlphaFoldDB" id="A0A0F9GAT7"/>
<organism evidence="1">
    <name type="scientific">marine sediment metagenome</name>
    <dbReference type="NCBI Taxonomy" id="412755"/>
    <lineage>
        <taxon>unclassified sequences</taxon>
        <taxon>metagenomes</taxon>
        <taxon>ecological metagenomes</taxon>
    </lineage>
</organism>
<comment type="caution">
    <text evidence="1">The sequence shown here is derived from an EMBL/GenBank/DDBJ whole genome shotgun (WGS) entry which is preliminary data.</text>
</comment>
<gene>
    <name evidence="1" type="ORF">LCGC14_1850260</name>
</gene>
<name>A0A0F9GAT7_9ZZZZ</name>
<dbReference type="EMBL" id="LAZR01018577">
    <property type="protein sequence ID" value="KKL95863.1"/>
    <property type="molecule type" value="Genomic_DNA"/>
</dbReference>
<reference evidence="1" key="1">
    <citation type="journal article" date="2015" name="Nature">
        <title>Complex archaea that bridge the gap between prokaryotes and eukaryotes.</title>
        <authorList>
            <person name="Spang A."/>
            <person name="Saw J.H."/>
            <person name="Jorgensen S.L."/>
            <person name="Zaremba-Niedzwiedzka K."/>
            <person name="Martijn J."/>
            <person name="Lind A.E."/>
            <person name="van Eijk R."/>
            <person name="Schleper C."/>
            <person name="Guy L."/>
            <person name="Ettema T.J."/>
        </authorList>
    </citation>
    <scope>NUCLEOTIDE SEQUENCE</scope>
</reference>
<proteinExistence type="predicted"/>